<evidence type="ECO:0000313" key="1">
    <source>
        <dbReference type="EMBL" id="NAW65895.1"/>
    </source>
</evidence>
<accession>A0A7X5BJU6</accession>
<dbReference type="InterPro" id="IPR011990">
    <property type="entry name" value="TPR-like_helical_dom_sf"/>
</dbReference>
<dbReference type="Proteomes" id="UP000465712">
    <property type="component" value="Unassembled WGS sequence"/>
</dbReference>
<dbReference type="AlphaFoldDB" id="A0A7X5BJU6"/>
<gene>
    <name evidence="1" type="ORF">CAG72_11775</name>
</gene>
<proteinExistence type="predicted"/>
<dbReference type="OrthoDB" id="5761728at2"/>
<protein>
    <submittedName>
        <fullName evidence="1">Tetratricopeptide repeat protein</fullName>
    </submittedName>
</protein>
<evidence type="ECO:0000313" key="2">
    <source>
        <dbReference type="Proteomes" id="UP000465712"/>
    </source>
</evidence>
<name>A0A7X5BJU6_9GAMM</name>
<reference evidence="1 2" key="1">
    <citation type="submission" date="2017-05" db="EMBL/GenBank/DDBJ databases">
        <title>High clonality and local adaptation shapes Vibrionaceae linages within an endangered oasis.</title>
        <authorList>
            <person name="Vazquez-Rosas-Landa M."/>
        </authorList>
    </citation>
    <scope>NUCLEOTIDE SEQUENCE [LARGE SCALE GENOMIC DNA]</scope>
    <source>
        <strain evidence="1 2">P46_P4S1P180</strain>
    </source>
</reference>
<dbReference type="EMBL" id="WXWW01000174">
    <property type="protein sequence ID" value="NAW65895.1"/>
    <property type="molecule type" value="Genomic_DNA"/>
</dbReference>
<sequence length="350" mass="38901">MNTHPFPALVISIAVFCSVSVLAKPYLPDNQDAALLVVPELAVKSATLEDIRTLVDKAQRPSGTIDGFSLADALIQPHLTAASAPEALYLWARIQQHQHDFRGAELTLRRLLEQQPDDASALLLLASVQTIQGKFGQARQSCLQLIGRSSMLTASGCALDNSFQQAKTRENRVQIYSELQDIAARYPSQQQEESAWIMQILAGMALALDRPEEALAHLSLPADSQRPISYLSLWADAQLAQDNPQAVLTTLADIVSRSGATDDNLLLKLALAEQMTGAFQHWQVRCLNRITLREQRQDTSHAGLLAHYYLLLGDRPDRALFWAKINWQQNRLLSDRQLLLHAEQAFNQQA</sequence>
<dbReference type="SUPFAM" id="SSF48452">
    <property type="entry name" value="TPR-like"/>
    <property type="match status" value="1"/>
</dbReference>
<dbReference type="Gene3D" id="1.25.40.10">
    <property type="entry name" value="Tetratricopeptide repeat domain"/>
    <property type="match status" value="1"/>
</dbReference>
<dbReference type="RefSeq" id="WP_161445110.1">
    <property type="nucleotide sequence ID" value="NZ_WXWU01000029.1"/>
</dbReference>
<organism evidence="1 2">
    <name type="scientific">Photobacterium halotolerans</name>
    <dbReference type="NCBI Taxonomy" id="265726"/>
    <lineage>
        <taxon>Bacteria</taxon>
        <taxon>Pseudomonadati</taxon>
        <taxon>Pseudomonadota</taxon>
        <taxon>Gammaproteobacteria</taxon>
        <taxon>Vibrionales</taxon>
        <taxon>Vibrionaceae</taxon>
        <taxon>Photobacterium</taxon>
    </lineage>
</organism>
<comment type="caution">
    <text evidence="1">The sequence shown here is derived from an EMBL/GenBank/DDBJ whole genome shotgun (WGS) entry which is preliminary data.</text>
</comment>